<comment type="cofactor">
    <cofactor evidence="1">
        <name>FMN</name>
        <dbReference type="ChEBI" id="CHEBI:58210"/>
    </cofactor>
</comment>
<dbReference type="EMBL" id="KN848892">
    <property type="protein sequence ID" value="KIR67509.1"/>
    <property type="molecule type" value="Genomic_DNA"/>
</dbReference>
<keyword evidence="2" id="KW-0285">Flavoprotein</keyword>
<protein>
    <submittedName>
        <fullName evidence="5">Uncharacterized protein</fullName>
    </submittedName>
</protein>
<gene>
    <name evidence="5" type="ORF">I314_01925</name>
</gene>
<dbReference type="PANTHER" id="PTHR33798">
    <property type="entry name" value="FLAVOPROTEIN OXYGENASE"/>
    <property type="match status" value="1"/>
</dbReference>
<dbReference type="Proteomes" id="UP000053800">
    <property type="component" value="Unassembled WGS sequence"/>
</dbReference>
<sequence>MSRHPSFIDVEASRPEFDRDFVPVVTKTPNPSFKPGQGLNDLPYAKEFQPNEGKWRSIIPEEQAGSDVYKMMISGIVNHIF</sequence>
<evidence type="ECO:0000256" key="3">
    <source>
        <dbReference type="ARBA" id="ARBA00022643"/>
    </source>
</evidence>
<organism evidence="5 6">
    <name type="scientific">Cryptococcus bacillisporus CA1873</name>
    <dbReference type="NCBI Taxonomy" id="1296111"/>
    <lineage>
        <taxon>Eukaryota</taxon>
        <taxon>Fungi</taxon>
        <taxon>Dikarya</taxon>
        <taxon>Basidiomycota</taxon>
        <taxon>Agaricomycotina</taxon>
        <taxon>Tremellomycetes</taxon>
        <taxon>Tremellales</taxon>
        <taxon>Cryptococcaceae</taxon>
        <taxon>Cryptococcus</taxon>
        <taxon>Cryptococcus gattii species complex</taxon>
    </lineage>
</organism>
<proteinExistence type="inferred from homology"/>
<name>A0ABR5BE98_CRYGA</name>
<reference evidence="5 6" key="1">
    <citation type="submission" date="2015-01" db="EMBL/GenBank/DDBJ databases">
        <title>The Genome Sequence of Cryptococcus gattii CA1873.</title>
        <authorList>
            <consortium name="The Broad Institute Genomics Platform"/>
            <person name="Cuomo C."/>
            <person name="Litvintseva A."/>
            <person name="Chen Y."/>
            <person name="Heitman J."/>
            <person name="Sun S."/>
            <person name="Springer D."/>
            <person name="Dromer F."/>
            <person name="Young S."/>
            <person name="Zeng Q."/>
            <person name="Gargeya S."/>
            <person name="Abouelleil A."/>
            <person name="Alvarado L."/>
            <person name="Chapman S.B."/>
            <person name="Gainer-Dewar J."/>
            <person name="Goldberg J."/>
            <person name="Griggs A."/>
            <person name="Gujja S."/>
            <person name="Hansen M."/>
            <person name="Howarth C."/>
            <person name="Imamovic A."/>
            <person name="Larimer J."/>
            <person name="Murphy C."/>
            <person name="Naylor J."/>
            <person name="Pearson M."/>
            <person name="Priest M."/>
            <person name="Roberts A."/>
            <person name="Saif S."/>
            <person name="Shea T."/>
            <person name="Sykes S."/>
            <person name="Wortman J."/>
            <person name="Nusbaum C."/>
            <person name="Birren B."/>
        </authorList>
    </citation>
    <scope>NUCLEOTIDE SEQUENCE [LARGE SCALE GENOMIC DNA]</scope>
    <source>
        <strain evidence="5 6">CA1873</strain>
    </source>
</reference>
<evidence type="ECO:0000313" key="6">
    <source>
        <dbReference type="Proteomes" id="UP000053800"/>
    </source>
</evidence>
<evidence type="ECO:0000313" key="5">
    <source>
        <dbReference type="EMBL" id="KIR67509.1"/>
    </source>
</evidence>
<evidence type="ECO:0000256" key="2">
    <source>
        <dbReference type="ARBA" id="ARBA00022630"/>
    </source>
</evidence>
<evidence type="ECO:0000256" key="1">
    <source>
        <dbReference type="ARBA" id="ARBA00001917"/>
    </source>
</evidence>
<dbReference type="PANTHER" id="PTHR33798:SF5">
    <property type="entry name" value="FLAVIN REDUCTASE LIKE DOMAIN-CONTAINING PROTEIN"/>
    <property type="match status" value="1"/>
</dbReference>
<comment type="similarity">
    <text evidence="4">Belongs to the flavoredoxin family.</text>
</comment>
<accession>A0ABR5BE98</accession>
<evidence type="ECO:0000256" key="4">
    <source>
        <dbReference type="ARBA" id="ARBA00038054"/>
    </source>
</evidence>
<keyword evidence="6" id="KW-1185">Reference proteome</keyword>
<keyword evidence="3" id="KW-0288">FMN</keyword>